<organism evidence="2">
    <name type="scientific">uncultured organism</name>
    <dbReference type="NCBI Taxonomy" id="155900"/>
    <lineage>
        <taxon>unclassified sequences</taxon>
        <taxon>environmental samples</taxon>
    </lineage>
</organism>
<dbReference type="ESTHER" id="9zzzz-a0a223he13">
    <property type="family name" value="6_AlphaBeta_hydrolase"/>
</dbReference>
<evidence type="ECO:0000313" key="2">
    <source>
        <dbReference type="EMBL" id="AST47497.1"/>
    </source>
</evidence>
<sequence>MTMADSTSTRFLTRDGVRLAYQVYGAADADAAPLVMIMGLAGVKEDWRQLAPELAADRPVLVMDNRGIGESEVPAGPYTMSQFVDDVLAIMDEVGWAQANVLGISMGGMIAQQLVLTRPARVRRLVLGCTMHGGPRQVPPSPAVLQALMPQRGVDPRSAHRQALRVNYTPAWIEAQPERFEALLEENLRYRRPARGIMAQMQAIQKFDVENELARIENPTLVLHGDEDQLLPLPNGESLVSRIPHARLHVLHRCGHLFWHMNPTESLHVIRTFLDAPA</sequence>
<dbReference type="PANTHER" id="PTHR43433">
    <property type="entry name" value="HYDROLASE, ALPHA/BETA FOLD FAMILY PROTEIN"/>
    <property type="match status" value="1"/>
</dbReference>
<dbReference type="Gene3D" id="3.40.50.1820">
    <property type="entry name" value="alpha/beta hydrolase"/>
    <property type="match status" value="1"/>
</dbReference>
<evidence type="ECO:0000259" key="1">
    <source>
        <dbReference type="Pfam" id="PF00561"/>
    </source>
</evidence>
<dbReference type="InterPro" id="IPR050471">
    <property type="entry name" value="AB_hydrolase"/>
</dbReference>
<protein>
    <submittedName>
        <fullName evidence="2">Lipase/esterase ELP96</fullName>
    </submittedName>
</protein>
<dbReference type="SUPFAM" id="SSF53474">
    <property type="entry name" value="alpha/beta-Hydrolases"/>
    <property type="match status" value="1"/>
</dbReference>
<name>A0A223HE13_9ZZZZ</name>
<proteinExistence type="predicted"/>
<dbReference type="AlphaFoldDB" id="A0A223HE13"/>
<dbReference type="InterPro" id="IPR029058">
    <property type="entry name" value="AB_hydrolase_fold"/>
</dbReference>
<feature type="domain" description="AB hydrolase-1" evidence="1">
    <location>
        <begin position="33"/>
        <end position="258"/>
    </location>
</feature>
<dbReference type="Pfam" id="PF00561">
    <property type="entry name" value="Abhydrolase_1"/>
    <property type="match status" value="1"/>
</dbReference>
<dbReference type="EMBL" id="MF279069">
    <property type="protein sequence ID" value="AST47497.1"/>
    <property type="molecule type" value="Genomic_DNA"/>
</dbReference>
<accession>A0A223HE13</accession>
<dbReference type="PRINTS" id="PR00111">
    <property type="entry name" value="ABHYDROLASE"/>
</dbReference>
<dbReference type="InterPro" id="IPR000073">
    <property type="entry name" value="AB_hydrolase_1"/>
</dbReference>
<dbReference type="PANTHER" id="PTHR43433:SF5">
    <property type="entry name" value="AB HYDROLASE-1 DOMAIN-CONTAINING PROTEIN"/>
    <property type="match status" value="1"/>
</dbReference>
<reference evidence="2" key="1">
    <citation type="submission" date="2017-06" db="EMBL/GenBank/DDBJ databases">
        <title>Soil metagenome-derived 3-hydroxypalmitic acid methyl ester hydrolases suppress extracellular polysaccharide production in Ralstonia solanacearum.</title>
        <authorList>
            <person name="Lee M.-H."/>
            <person name="Khan R."/>
            <person name="Tao W."/>
            <person name="Choi K."/>
            <person name="Lee S.-W."/>
        </authorList>
    </citation>
    <scope>NUCLEOTIDE SEQUENCE</scope>
</reference>